<evidence type="ECO:0000256" key="1">
    <source>
        <dbReference type="ARBA" id="ARBA00022723"/>
    </source>
</evidence>
<feature type="domain" description="Xylanolytic transcriptional activator regulatory" evidence="7">
    <location>
        <begin position="184"/>
        <end position="257"/>
    </location>
</feature>
<reference evidence="8 9" key="1">
    <citation type="submission" date="2015-09" db="EMBL/GenBank/DDBJ databases">
        <title>Draft genome of a European isolate of the apple canker pathogen Neonectria ditissima.</title>
        <authorList>
            <person name="Gomez-Cortecero A."/>
            <person name="Harrison R.J."/>
            <person name="Armitage A.D."/>
        </authorList>
    </citation>
    <scope>NUCLEOTIDE SEQUENCE [LARGE SCALE GENOMIC DNA]</scope>
    <source>
        <strain evidence="8 9">R09/05</strain>
    </source>
</reference>
<dbReference type="Pfam" id="PF04082">
    <property type="entry name" value="Fungal_trans"/>
    <property type="match status" value="1"/>
</dbReference>
<keyword evidence="6" id="KW-0539">Nucleus</keyword>
<dbReference type="GO" id="GO:0003677">
    <property type="term" value="F:DNA binding"/>
    <property type="evidence" value="ECO:0007669"/>
    <property type="project" value="UniProtKB-KW"/>
</dbReference>
<evidence type="ECO:0000256" key="2">
    <source>
        <dbReference type="ARBA" id="ARBA00022833"/>
    </source>
</evidence>
<evidence type="ECO:0000259" key="7">
    <source>
        <dbReference type="SMART" id="SM00906"/>
    </source>
</evidence>
<dbReference type="AlphaFoldDB" id="A0A0P7B152"/>
<protein>
    <recommendedName>
        <fullName evidence="7">Xylanolytic transcriptional activator regulatory domain-containing protein</fullName>
    </recommendedName>
</protein>
<keyword evidence="2" id="KW-0862">Zinc</keyword>
<evidence type="ECO:0000256" key="5">
    <source>
        <dbReference type="ARBA" id="ARBA00023163"/>
    </source>
</evidence>
<accession>A0A0P7B152</accession>
<dbReference type="EMBL" id="LKCW01000336">
    <property type="protein sequence ID" value="KPM34461.1"/>
    <property type="molecule type" value="Genomic_DNA"/>
</dbReference>
<dbReference type="PANTHER" id="PTHR31313:SF81">
    <property type="entry name" value="TY1 ENHANCER ACTIVATOR"/>
    <property type="match status" value="1"/>
</dbReference>
<proteinExistence type="predicted"/>
<name>A0A0P7B152_9HYPO</name>
<dbReference type="OrthoDB" id="10249920at2759"/>
<dbReference type="GO" id="GO:0006351">
    <property type="term" value="P:DNA-templated transcription"/>
    <property type="evidence" value="ECO:0007669"/>
    <property type="project" value="InterPro"/>
</dbReference>
<dbReference type="SMART" id="SM00906">
    <property type="entry name" value="Fungal_trans"/>
    <property type="match status" value="1"/>
</dbReference>
<keyword evidence="3" id="KW-0805">Transcription regulation</keyword>
<evidence type="ECO:0000313" key="8">
    <source>
        <dbReference type="EMBL" id="KPM34461.1"/>
    </source>
</evidence>
<keyword evidence="5" id="KW-0804">Transcription</keyword>
<dbReference type="InterPro" id="IPR051615">
    <property type="entry name" value="Transcr_Regulatory_Elem"/>
</dbReference>
<keyword evidence="4" id="KW-0238">DNA-binding</keyword>
<dbReference type="STRING" id="78410.A0A0P7B152"/>
<dbReference type="Proteomes" id="UP000050424">
    <property type="component" value="Unassembled WGS sequence"/>
</dbReference>
<evidence type="ECO:0000256" key="4">
    <source>
        <dbReference type="ARBA" id="ARBA00023125"/>
    </source>
</evidence>
<evidence type="ECO:0000313" key="9">
    <source>
        <dbReference type="Proteomes" id="UP000050424"/>
    </source>
</evidence>
<dbReference type="PANTHER" id="PTHR31313">
    <property type="entry name" value="TY1 ENHANCER ACTIVATOR"/>
    <property type="match status" value="1"/>
</dbReference>
<evidence type="ECO:0000256" key="3">
    <source>
        <dbReference type="ARBA" id="ARBA00023015"/>
    </source>
</evidence>
<keyword evidence="1" id="KW-0479">Metal-binding</keyword>
<dbReference type="CDD" id="cd12148">
    <property type="entry name" value="fungal_TF_MHR"/>
    <property type="match status" value="1"/>
</dbReference>
<sequence>MLFLELAKTRSTRTTVAIQTMKAMEELCVMLWRTNVGDGVTIINDTVTGDQYSLEASQKNCLSTVVPSEPVLGYSQDQILMHELVSLFLKNINEEYQFTSYISGEFLVDFPNQSIEHAFLHSAIIAVGSTFSTRPNAAKIGDAFAEFAESLIFSCCRQMPSIKVIQGLSMCSWRSLALGRDHFGWIFISMAAGMCVHLRLHVLALGECDARRLEATEQEIRTFWMFYIIDRTAISILGRNCALPWRRVNVPSFDSTFTSATADLSQISFAAQCQMWYLNDQHMDQVFSSSFDVLPIPQQVRLLISSQEALSAFFRSRDHRLHLSGDISPKPVLLFHLAYQMTILITMPPFLRIFASLSQPNSKSSLGPTSDYMLLVLRSLTAAATATVRLVRMYKKSIGFEVPPNPVIIHHLLSAAIVHLMNATGHNGSLRSHSTYWVRHSLELLQALSVAWPNRAERSIKVIRVLAQRWGVTSALPLSFSYRVEPSHTGVDGESFPEPDPQWAELSSSFESAPDFSTLDWSTFDGLRTGADFHDSATQSHLDLLAAAGELCGGDSFTWLA</sequence>
<dbReference type="InterPro" id="IPR007219">
    <property type="entry name" value="XnlR_reg_dom"/>
</dbReference>
<gene>
    <name evidence="8" type="ORF">AK830_g12110</name>
</gene>
<organism evidence="8 9">
    <name type="scientific">Neonectria ditissima</name>
    <dbReference type="NCBI Taxonomy" id="78410"/>
    <lineage>
        <taxon>Eukaryota</taxon>
        <taxon>Fungi</taxon>
        <taxon>Dikarya</taxon>
        <taxon>Ascomycota</taxon>
        <taxon>Pezizomycotina</taxon>
        <taxon>Sordariomycetes</taxon>
        <taxon>Hypocreomycetidae</taxon>
        <taxon>Hypocreales</taxon>
        <taxon>Nectriaceae</taxon>
        <taxon>Neonectria</taxon>
    </lineage>
</organism>
<dbReference type="GO" id="GO:0008270">
    <property type="term" value="F:zinc ion binding"/>
    <property type="evidence" value="ECO:0007669"/>
    <property type="project" value="InterPro"/>
</dbReference>
<keyword evidence="9" id="KW-1185">Reference proteome</keyword>
<evidence type="ECO:0000256" key="6">
    <source>
        <dbReference type="ARBA" id="ARBA00023242"/>
    </source>
</evidence>
<comment type="caution">
    <text evidence="8">The sequence shown here is derived from an EMBL/GenBank/DDBJ whole genome shotgun (WGS) entry which is preliminary data.</text>
</comment>